<dbReference type="Proteomes" id="UP000321291">
    <property type="component" value="Chromosome"/>
</dbReference>
<keyword evidence="1" id="KW-0233">DNA recombination</keyword>
<name>A0A5B8VRF8_9BACT</name>
<dbReference type="SUPFAM" id="SSF56349">
    <property type="entry name" value="DNA breaking-rejoining enzymes"/>
    <property type="match status" value="1"/>
</dbReference>
<evidence type="ECO:0000313" key="3">
    <source>
        <dbReference type="EMBL" id="QEC73853.1"/>
    </source>
</evidence>
<dbReference type="GO" id="GO:0003677">
    <property type="term" value="F:DNA binding"/>
    <property type="evidence" value="ECO:0007669"/>
    <property type="project" value="InterPro"/>
</dbReference>
<accession>A0A5B8VRF8</accession>
<dbReference type="OrthoDB" id="107900at2"/>
<dbReference type="EMBL" id="CP042434">
    <property type="protein sequence ID" value="QEC73853.1"/>
    <property type="molecule type" value="Genomic_DNA"/>
</dbReference>
<dbReference type="InterPro" id="IPR013762">
    <property type="entry name" value="Integrase-like_cat_sf"/>
</dbReference>
<feature type="domain" description="Tyr recombinase" evidence="2">
    <location>
        <begin position="1"/>
        <end position="52"/>
    </location>
</feature>
<keyword evidence="4" id="KW-1185">Reference proteome</keyword>
<dbReference type="PROSITE" id="PS51898">
    <property type="entry name" value="TYR_RECOMBINASE"/>
    <property type="match status" value="1"/>
</dbReference>
<evidence type="ECO:0000256" key="1">
    <source>
        <dbReference type="ARBA" id="ARBA00023172"/>
    </source>
</evidence>
<evidence type="ECO:0000313" key="4">
    <source>
        <dbReference type="Proteomes" id="UP000321291"/>
    </source>
</evidence>
<evidence type="ECO:0000259" key="2">
    <source>
        <dbReference type="PROSITE" id="PS51898"/>
    </source>
</evidence>
<protein>
    <submittedName>
        <fullName evidence="3">Tyrosine-type recombinase/integrase</fullName>
    </submittedName>
</protein>
<dbReference type="InterPro" id="IPR011010">
    <property type="entry name" value="DNA_brk_join_enz"/>
</dbReference>
<sequence>MHCHQIRHSSAIHWLQDNINIAQISQYLGHESIETTRIYLGISREELERALAKREVLIGNPEKKYKNINGGLRSYIGRK</sequence>
<reference evidence="3 4" key="1">
    <citation type="journal article" date="2017" name="Int. J. Syst. Evol. Microbiol.">
        <title>Arachidicoccus ginsenosidivorans sp. nov., with ginsenoside-converting activity isolated from ginseng cultivating soil.</title>
        <authorList>
            <person name="Siddiqi M.Z."/>
            <person name="Aslam Z."/>
            <person name="Im W.T."/>
        </authorList>
    </citation>
    <scope>NUCLEOTIDE SEQUENCE [LARGE SCALE GENOMIC DNA]</scope>
    <source>
        <strain evidence="3 4">Gsoil 809</strain>
    </source>
</reference>
<dbReference type="KEGG" id="agi:FSB73_21490"/>
<dbReference type="Pfam" id="PF00589">
    <property type="entry name" value="Phage_integrase"/>
    <property type="match status" value="1"/>
</dbReference>
<dbReference type="InterPro" id="IPR002104">
    <property type="entry name" value="Integrase_catalytic"/>
</dbReference>
<dbReference type="AlphaFoldDB" id="A0A5B8VRF8"/>
<gene>
    <name evidence="3" type="ORF">FSB73_21490</name>
</gene>
<organism evidence="3 4">
    <name type="scientific">Arachidicoccus ginsenosidivorans</name>
    <dbReference type="NCBI Taxonomy" id="496057"/>
    <lineage>
        <taxon>Bacteria</taxon>
        <taxon>Pseudomonadati</taxon>
        <taxon>Bacteroidota</taxon>
        <taxon>Chitinophagia</taxon>
        <taxon>Chitinophagales</taxon>
        <taxon>Chitinophagaceae</taxon>
        <taxon>Arachidicoccus</taxon>
    </lineage>
</organism>
<dbReference type="GO" id="GO:0006310">
    <property type="term" value="P:DNA recombination"/>
    <property type="evidence" value="ECO:0007669"/>
    <property type="project" value="UniProtKB-KW"/>
</dbReference>
<dbReference type="Gene3D" id="1.10.443.10">
    <property type="entry name" value="Intergrase catalytic core"/>
    <property type="match status" value="1"/>
</dbReference>
<dbReference type="GO" id="GO:0015074">
    <property type="term" value="P:DNA integration"/>
    <property type="evidence" value="ECO:0007669"/>
    <property type="project" value="InterPro"/>
</dbReference>
<proteinExistence type="predicted"/>